<dbReference type="Gene3D" id="1.20.1440.120">
    <property type="entry name" value="Recombination protein O, C-terminal domain"/>
    <property type="match status" value="1"/>
</dbReference>
<dbReference type="InterPro" id="IPR022572">
    <property type="entry name" value="DNA_rep/recomb_RecO_N"/>
</dbReference>
<sequence length="271" mass="29995">MSGTYKATGINLKTIPIGENDRLVTILTREHGLIKAIVPGARKSNSSLGGRSTLFMVNELLIAKGRSLDKITQAQTTISYGKLIDDLGKLAASQYLAEIVLAQALSDRPQEELYQLLLLHLSRLNALDRGDNTGSIAHLCQGIFHLLALDGIAPQVYDCCITRQAIEPNFTAINWQTGFSIESGSTVGLNLTTDDPSIAINYRLTALDLLCFQHLSDPNLDRLDLTLDKFSLDTISDLELAGVWRRLERILRQYIHYHLNIQIRSAALIDL</sequence>
<comment type="function">
    <text evidence="7">Involved in DNA repair and RecF pathway recombination.</text>
</comment>
<evidence type="ECO:0000256" key="3">
    <source>
        <dbReference type="ARBA" id="ARBA00022763"/>
    </source>
</evidence>
<evidence type="ECO:0000256" key="4">
    <source>
        <dbReference type="ARBA" id="ARBA00023172"/>
    </source>
</evidence>
<keyword evidence="3 7" id="KW-0227">DNA damage</keyword>
<dbReference type="EMBL" id="PVWO01000327">
    <property type="protein sequence ID" value="PSB52412.1"/>
    <property type="molecule type" value="Genomic_DNA"/>
</dbReference>
<dbReference type="AlphaFoldDB" id="A0A2T1G598"/>
<evidence type="ECO:0000256" key="5">
    <source>
        <dbReference type="ARBA" id="ARBA00023204"/>
    </source>
</evidence>
<comment type="caution">
    <text evidence="9">The sequence shown here is derived from an EMBL/GenBank/DDBJ whole genome shotgun (WGS) entry which is preliminary data.</text>
</comment>
<dbReference type="Pfam" id="PF02565">
    <property type="entry name" value="RecO_C"/>
    <property type="match status" value="1"/>
</dbReference>
<dbReference type="InterPro" id="IPR012340">
    <property type="entry name" value="NA-bd_OB-fold"/>
</dbReference>
<protein>
    <recommendedName>
        <fullName evidence="2 7">DNA repair protein RecO</fullName>
    </recommendedName>
    <alternativeName>
        <fullName evidence="6 7">Recombination protein O</fullName>
    </alternativeName>
</protein>
<evidence type="ECO:0000259" key="8">
    <source>
        <dbReference type="Pfam" id="PF11967"/>
    </source>
</evidence>
<evidence type="ECO:0000256" key="6">
    <source>
        <dbReference type="ARBA" id="ARBA00033409"/>
    </source>
</evidence>
<dbReference type="GO" id="GO:0043590">
    <property type="term" value="C:bacterial nucleoid"/>
    <property type="evidence" value="ECO:0007669"/>
    <property type="project" value="TreeGrafter"/>
</dbReference>
<name>A0A2T1G598_9CYAN</name>
<keyword evidence="5 7" id="KW-0234">DNA repair</keyword>
<dbReference type="SUPFAM" id="SSF50249">
    <property type="entry name" value="Nucleic acid-binding proteins"/>
    <property type="match status" value="1"/>
</dbReference>
<dbReference type="Proteomes" id="UP000238937">
    <property type="component" value="Unassembled WGS sequence"/>
</dbReference>
<keyword evidence="4 7" id="KW-0233">DNA recombination</keyword>
<dbReference type="HAMAP" id="MF_00201">
    <property type="entry name" value="RecO"/>
    <property type="match status" value="1"/>
</dbReference>
<dbReference type="OrthoDB" id="9797083at2"/>
<dbReference type="InterPro" id="IPR042242">
    <property type="entry name" value="RecO_C"/>
</dbReference>
<dbReference type="InterPro" id="IPR037278">
    <property type="entry name" value="ARFGAP/RecO"/>
</dbReference>
<feature type="domain" description="DNA replication/recombination mediator RecO N-terminal" evidence="8">
    <location>
        <begin position="1"/>
        <end position="77"/>
    </location>
</feature>
<dbReference type="PANTHER" id="PTHR33991:SF1">
    <property type="entry name" value="DNA REPAIR PROTEIN RECO"/>
    <property type="match status" value="1"/>
</dbReference>
<dbReference type="NCBIfam" id="TIGR00613">
    <property type="entry name" value="reco"/>
    <property type="match status" value="1"/>
</dbReference>
<evidence type="ECO:0000313" key="10">
    <source>
        <dbReference type="Proteomes" id="UP000238937"/>
    </source>
</evidence>
<evidence type="ECO:0000256" key="1">
    <source>
        <dbReference type="ARBA" id="ARBA00007452"/>
    </source>
</evidence>
<dbReference type="GO" id="GO:0006302">
    <property type="term" value="P:double-strand break repair"/>
    <property type="evidence" value="ECO:0007669"/>
    <property type="project" value="TreeGrafter"/>
</dbReference>
<dbReference type="Gene3D" id="2.40.50.140">
    <property type="entry name" value="Nucleic acid-binding proteins"/>
    <property type="match status" value="1"/>
</dbReference>
<dbReference type="PANTHER" id="PTHR33991">
    <property type="entry name" value="DNA REPAIR PROTEIN RECO"/>
    <property type="match status" value="1"/>
</dbReference>
<dbReference type="InterPro" id="IPR003717">
    <property type="entry name" value="RecO"/>
</dbReference>
<accession>A0A2T1G598</accession>
<evidence type="ECO:0000313" key="9">
    <source>
        <dbReference type="EMBL" id="PSB52412.1"/>
    </source>
</evidence>
<gene>
    <name evidence="7" type="primary">recO</name>
    <name evidence="9" type="ORF">C7B77_20585</name>
</gene>
<keyword evidence="10" id="KW-1185">Reference proteome</keyword>
<dbReference type="GO" id="GO:0006310">
    <property type="term" value="P:DNA recombination"/>
    <property type="evidence" value="ECO:0007669"/>
    <property type="project" value="UniProtKB-UniRule"/>
</dbReference>
<dbReference type="SUPFAM" id="SSF57863">
    <property type="entry name" value="ArfGap/RecO-like zinc finger"/>
    <property type="match status" value="1"/>
</dbReference>
<comment type="similarity">
    <text evidence="1 7">Belongs to the RecO family.</text>
</comment>
<dbReference type="RefSeq" id="WP_106309190.1">
    <property type="nucleotide sequence ID" value="NZ_PVWO01000327.1"/>
</dbReference>
<organism evidence="9 10">
    <name type="scientific">Chamaesiphon polymorphus CCALA 037</name>
    <dbReference type="NCBI Taxonomy" id="2107692"/>
    <lineage>
        <taxon>Bacteria</taxon>
        <taxon>Bacillati</taxon>
        <taxon>Cyanobacteriota</taxon>
        <taxon>Cyanophyceae</taxon>
        <taxon>Gomontiellales</taxon>
        <taxon>Chamaesiphonaceae</taxon>
        <taxon>Chamaesiphon</taxon>
    </lineage>
</organism>
<evidence type="ECO:0000256" key="2">
    <source>
        <dbReference type="ARBA" id="ARBA00021310"/>
    </source>
</evidence>
<reference evidence="9 10" key="1">
    <citation type="submission" date="2018-03" db="EMBL/GenBank/DDBJ databases">
        <title>The ancient ancestry and fast evolution of plastids.</title>
        <authorList>
            <person name="Moore K.R."/>
            <person name="Magnabosco C."/>
            <person name="Momper L."/>
            <person name="Gold D.A."/>
            <person name="Bosak T."/>
            <person name="Fournier G.P."/>
        </authorList>
    </citation>
    <scope>NUCLEOTIDE SEQUENCE [LARGE SCALE GENOMIC DNA]</scope>
    <source>
        <strain evidence="9 10">CCALA 037</strain>
    </source>
</reference>
<evidence type="ECO:0000256" key="7">
    <source>
        <dbReference type="HAMAP-Rule" id="MF_00201"/>
    </source>
</evidence>
<proteinExistence type="inferred from homology"/>
<dbReference type="Pfam" id="PF11967">
    <property type="entry name" value="RecO_N"/>
    <property type="match status" value="1"/>
</dbReference>